<gene>
    <name evidence="6" type="ORF">L227DRAFT_509208</name>
</gene>
<dbReference type="GO" id="GO:0043495">
    <property type="term" value="F:protein-membrane adaptor activity"/>
    <property type="evidence" value="ECO:0007669"/>
    <property type="project" value="TreeGrafter"/>
</dbReference>
<dbReference type="AlphaFoldDB" id="A0A5C2RXY5"/>
<name>A0A5C2RXY5_9APHY</name>
<keyword evidence="2" id="KW-0812">Transmembrane</keyword>
<keyword evidence="7" id="KW-1185">Reference proteome</keyword>
<evidence type="ECO:0000259" key="5">
    <source>
        <dbReference type="PROSITE" id="PS51469"/>
    </source>
</evidence>
<dbReference type="Proteomes" id="UP000313359">
    <property type="component" value="Unassembled WGS sequence"/>
</dbReference>
<dbReference type="InterPro" id="IPR045119">
    <property type="entry name" value="SUN1-5"/>
</dbReference>
<evidence type="ECO:0000256" key="4">
    <source>
        <dbReference type="ARBA" id="ARBA00023136"/>
    </source>
</evidence>
<dbReference type="PANTHER" id="PTHR12911:SF8">
    <property type="entry name" value="KLAROID PROTEIN-RELATED"/>
    <property type="match status" value="1"/>
</dbReference>
<keyword evidence="4" id="KW-0472">Membrane</keyword>
<dbReference type="InterPro" id="IPR012919">
    <property type="entry name" value="SUN_dom"/>
</dbReference>
<dbReference type="PANTHER" id="PTHR12911">
    <property type="entry name" value="SAD1/UNC-84-LIKE PROTEIN-RELATED"/>
    <property type="match status" value="1"/>
</dbReference>
<dbReference type="EMBL" id="ML122291">
    <property type="protein sequence ID" value="RPD55936.1"/>
    <property type="molecule type" value="Genomic_DNA"/>
</dbReference>
<organism evidence="6 7">
    <name type="scientific">Lentinus tigrinus ALCF2SS1-6</name>
    <dbReference type="NCBI Taxonomy" id="1328759"/>
    <lineage>
        <taxon>Eukaryota</taxon>
        <taxon>Fungi</taxon>
        <taxon>Dikarya</taxon>
        <taxon>Basidiomycota</taxon>
        <taxon>Agaricomycotina</taxon>
        <taxon>Agaricomycetes</taxon>
        <taxon>Polyporales</taxon>
        <taxon>Polyporaceae</taxon>
        <taxon>Lentinus</taxon>
    </lineage>
</organism>
<proteinExistence type="predicted"/>
<dbReference type="GO" id="GO:0034993">
    <property type="term" value="C:meiotic nuclear membrane microtubule tethering complex"/>
    <property type="evidence" value="ECO:0007669"/>
    <property type="project" value="TreeGrafter"/>
</dbReference>
<evidence type="ECO:0000256" key="1">
    <source>
        <dbReference type="ARBA" id="ARBA00004370"/>
    </source>
</evidence>
<dbReference type="PROSITE" id="PS51469">
    <property type="entry name" value="SUN"/>
    <property type="match status" value="1"/>
</dbReference>
<accession>A0A5C2RXY5</accession>
<evidence type="ECO:0000256" key="2">
    <source>
        <dbReference type="ARBA" id="ARBA00022692"/>
    </source>
</evidence>
<evidence type="ECO:0000256" key="3">
    <source>
        <dbReference type="ARBA" id="ARBA00022989"/>
    </source>
</evidence>
<reference evidence="6" key="1">
    <citation type="journal article" date="2018" name="Genome Biol. Evol.">
        <title>Genomics and development of Lentinus tigrinus, a white-rot wood-decaying mushroom with dimorphic fruiting bodies.</title>
        <authorList>
            <person name="Wu B."/>
            <person name="Xu Z."/>
            <person name="Knudson A."/>
            <person name="Carlson A."/>
            <person name="Chen N."/>
            <person name="Kovaka S."/>
            <person name="LaButti K."/>
            <person name="Lipzen A."/>
            <person name="Pennachio C."/>
            <person name="Riley R."/>
            <person name="Schakwitz W."/>
            <person name="Umezawa K."/>
            <person name="Ohm R.A."/>
            <person name="Grigoriev I.V."/>
            <person name="Nagy L.G."/>
            <person name="Gibbons J."/>
            <person name="Hibbett D."/>
        </authorList>
    </citation>
    <scope>NUCLEOTIDE SEQUENCE [LARGE SCALE GENOMIC DNA]</scope>
    <source>
        <strain evidence="6">ALCF2SS1-6</strain>
    </source>
</reference>
<dbReference type="Gene3D" id="2.60.120.260">
    <property type="entry name" value="Galactose-binding domain-like"/>
    <property type="match status" value="1"/>
</dbReference>
<dbReference type="Pfam" id="PF07738">
    <property type="entry name" value="Sad1_UNC"/>
    <property type="match status" value="2"/>
</dbReference>
<evidence type="ECO:0000313" key="7">
    <source>
        <dbReference type="Proteomes" id="UP000313359"/>
    </source>
</evidence>
<dbReference type="OrthoDB" id="342281at2759"/>
<feature type="domain" description="SUN" evidence="5">
    <location>
        <begin position="45"/>
        <end position="236"/>
    </location>
</feature>
<protein>
    <recommendedName>
        <fullName evidence="5">SUN domain-containing protein</fullName>
    </recommendedName>
</protein>
<dbReference type="STRING" id="1328759.A0A5C2RXY5"/>
<keyword evidence="3" id="KW-1133">Transmembrane helix</keyword>
<evidence type="ECO:0000313" key="6">
    <source>
        <dbReference type="EMBL" id="RPD55936.1"/>
    </source>
</evidence>
<comment type="subcellular location">
    <subcellularLocation>
        <location evidence="1">Membrane</location>
    </subcellularLocation>
</comment>
<sequence>MPQALDTYRLQGFLSFSHTDKSPPSSDDLSALLKESVDRAVQQALQRRVHGMRDFAFAADGARIVPALTSVDASPQKANPPDVVLRDNLAGGRCFSFGTHGQVGVTIPELIYPTHLTLEHIPKCVAEDIGQAPRSIRWWGAVDGKHNQERYKEYVATTAGQSASPTAPSLTHGYTFIHLGDFEYDVHGGEHVQTFAMRDLVHVSDMYFGVFVVEVLDNWGSSSTCLYRLRIHGQVAAK</sequence>